<evidence type="ECO:0000256" key="1">
    <source>
        <dbReference type="ARBA" id="ARBA00008919"/>
    </source>
</evidence>
<reference evidence="5 6" key="1">
    <citation type="submission" date="2017-01" db="EMBL/GenBank/DDBJ databases">
        <title>Genome sequencing of Arcobacter sp. LPB0137.</title>
        <authorList>
            <person name="Lee G.-W."/>
            <person name="Yi H."/>
        </authorList>
    </citation>
    <scope>NUCLEOTIDE SEQUENCE [LARGE SCALE GENOMIC DNA]</scope>
    <source>
        <strain evidence="5 6">LPB0137</strain>
    </source>
</reference>
<organism evidence="5 6">
    <name type="scientific">Poseidonibacter parvus</name>
    <dbReference type="NCBI Taxonomy" id="1850254"/>
    <lineage>
        <taxon>Bacteria</taxon>
        <taxon>Pseudomonadati</taxon>
        <taxon>Campylobacterota</taxon>
        <taxon>Epsilonproteobacteria</taxon>
        <taxon>Campylobacterales</taxon>
        <taxon>Arcobacteraceae</taxon>
        <taxon>Poseidonibacter</taxon>
    </lineage>
</organism>
<proteinExistence type="inferred from homology"/>
<gene>
    <name evidence="5" type="ORF">LPB137_09835</name>
</gene>
<dbReference type="PANTHER" id="PTHR11929">
    <property type="entry name" value="ALPHA- 1,3 -FUCOSYLTRANSFERASE"/>
    <property type="match status" value="1"/>
</dbReference>
<keyword evidence="3" id="KW-0808">Transferase</keyword>
<dbReference type="EMBL" id="CP019070">
    <property type="protein sequence ID" value="APW66133.1"/>
    <property type="molecule type" value="Genomic_DNA"/>
</dbReference>
<dbReference type="Gene3D" id="3.40.50.11660">
    <property type="entry name" value="Glycosyl transferase family 10, C-terminal domain"/>
    <property type="match status" value="1"/>
</dbReference>
<sequence length="337" mass="39480">MKYIKVKLIHRGSQASENTTFRNQSKDSEGIVGNCQFTFNPLNRDYDWLVIQDDVSKILLNQTEVLSCPKENTIFVTTEPNTITKYGKGFTNQFQYVITNQDKKSLPHLNAIRSQTGNVWFYGKTYDEIVAQKEPKKIKKISTVCSNKQQGHTIHKLRYDFTKIMEDKISELERFGKGFKWIETKAEAIDDYEFHVAIENHYSPHVWTEKLADTFLGFAVPIYYGCPNIYEYFPKDSIILIDIYDIEGSLEKIKEIIATPGEYERRLPAIKEARRRVIEEYNLLAMINKIVTENSSEKKSEISSDNKIYGRRQMRLRSFNDLYTFIIWKIKNTIKNL</sequence>
<evidence type="ECO:0000313" key="5">
    <source>
        <dbReference type="EMBL" id="APW66133.1"/>
    </source>
</evidence>
<dbReference type="KEGG" id="alp:LPB137_09835"/>
<dbReference type="RefSeq" id="WP_076087548.1">
    <property type="nucleotide sequence ID" value="NZ_CP019070.1"/>
</dbReference>
<protein>
    <recommendedName>
        <fullName evidence="4">Fucosyltransferase C-terminal domain-containing protein</fullName>
    </recommendedName>
</protein>
<dbReference type="Proteomes" id="UP000186074">
    <property type="component" value="Chromosome"/>
</dbReference>
<evidence type="ECO:0000256" key="2">
    <source>
        <dbReference type="ARBA" id="ARBA00022676"/>
    </source>
</evidence>
<keyword evidence="2" id="KW-0328">Glycosyltransferase</keyword>
<dbReference type="PANTHER" id="PTHR11929:SF194">
    <property type="entry name" value="ALPHA-(1,3)-FUCOSYLTRANSFERASE 10"/>
    <property type="match status" value="1"/>
</dbReference>
<dbReference type="InterPro" id="IPR055270">
    <property type="entry name" value="Glyco_tran_10_C"/>
</dbReference>
<dbReference type="InterPro" id="IPR038577">
    <property type="entry name" value="GT10-like_C_sf"/>
</dbReference>
<feature type="domain" description="Fucosyltransferase C-terminal" evidence="4">
    <location>
        <begin position="136"/>
        <end position="256"/>
    </location>
</feature>
<keyword evidence="6" id="KW-1185">Reference proteome</keyword>
<dbReference type="OrthoDB" id="9791032at2"/>
<dbReference type="STRING" id="1850254.LPB137_09835"/>
<dbReference type="Pfam" id="PF00852">
    <property type="entry name" value="Glyco_transf_10"/>
    <property type="match status" value="1"/>
</dbReference>
<dbReference type="AlphaFoldDB" id="A0A1P8KNP9"/>
<dbReference type="GO" id="GO:0016020">
    <property type="term" value="C:membrane"/>
    <property type="evidence" value="ECO:0007669"/>
    <property type="project" value="InterPro"/>
</dbReference>
<dbReference type="SUPFAM" id="SSF53756">
    <property type="entry name" value="UDP-Glycosyltransferase/glycogen phosphorylase"/>
    <property type="match status" value="1"/>
</dbReference>
<name>A0A1P8KNP9_9BACT</name>
<dbReference type="GO" id="GO:0008417">
    <property type="term" value="F:fucosyltransferase activity"/>
    <property type="evidence" value="ECO:0007669"/>
    <property type="project" value="InterPro"/>
</dbReference>
<accession>A0A1P8KNP9</accession>
<evidence type="ECO:0000259" key="4">
    <source>
        <dbReference type="Pfam" id="PF00852"/>
    </source>
</evidence>
<evidence type="ECO:0000256" key="3">
    <source>
        <dbReference type="ARBA" id="ARBA00022679"/>
    </source>
</evidence>
<comment type="similarity">
    <text evidence="1">Belongs to the glycosyltransferase 10 family.</text>
</comment>
<evidence type="ECO:0000313" key="6">
    <source>
        <dbReference type="Proteomes" id="UP000186074"/>
    </source>
</evidence>
<dbReference type="InterPro" id="IPR001503">
    <property type="entry name" value="Glyco_trans_10"/>
</dbReference>